<dbReference type="Proteomes" id="UP000283325">
    <property type="component" value="Unassembled WGS sequence"/>
</dbReference>
<dbReference type="EMBL" id="QRPD01000019">
    <property type="protein sequence ID" value="RHL84345.1"/>
    <property type="molecule type" value="Genomic_DNA"/>
</dbReference>
<gene>
    <name evidence="3" type="ORF">DWZ98_15655</name>
</gene>
<reference evidence="3 4" key="1">
    <citation type="submission" date="2018-08" db="EMBL/GenBank/DDBJ databases">
        <title>A genome reference for cultivated species of the human gut microbiota.</title>
        <authorList>
            <person name="Zou Y."/>
            <person name="Xue W."/>
            <person name="Luo G."/>
        </authorList>
    </citation>
    <scope>NUCLEOTIDE SEQUENCE [LARGE SCALE GENOMIC DNA]</scope>
    <source>
        <strain evidence="3 4">AF36-1BH</strain>
    </source>
</reference>
<protein>
    <submittedName>
        <fullName evidence="3">Uncharacterized protein</fullName>
    </submittedName>
</protein>
<organism evidence="3 4">
    <name type="scientific">Dorea formicigenerans</name>
    <dbReference type="NCBI Taxonomy" id="39486"/>
    <lineage>
        <taxon>Bacteria</taxon>
        <taxon>Bacillati</taxon>
        <taxon>Bacillota</taxon>
        <taxon>Clostridia</taxon>
        <taxon>Lachnospirales</taxon>
        <taxon>Lachnospiraceae</taxon>
        <taxon>Dorea</taxon>
    </lineage>
</organism>
<feature type="compositionally biased region" description="Polar residues" evidence="2">
    <location>
        <begin position="290"/>
        <end position="303"/>
    </location>
</feature>
<keyword evidence="1" id="KW-0175">Coiled coil</keyword>
<sequence>MSGLIPITVNTPPGEEAYIRAEDDASVYLSLFGGDGVSTNGQSCKATVLSNNKVRIADGIICVGGHFARIPYGDYIDCEIENGQSGKNRNDIIVARFETTGTGGIDTYTCEVKKGTAGTIAKDPEIVQEDLYKAGKVRELPLYRVKIEGLSITAVEQLFTLRKTNEELEKELASLNNNFNSLRKNIQMFFAGSRVCNVSSKDNTSVSVISNSDINKVLGISDASNANVAVSFSNGDGGAQKVHVQGATYENGTWYATLASGAKAGSIRINYIITYFGTSTSSSSGGSSSAKVQSKTITPRTSEQVVTPDTGYDYLAEVTVQGIPYSEQDDSSGGTTVNIG</sequence>
<name>A0A415MTA0_9FIRM</name>
<accession>A0A415MTA0</accession>
<evidence type="ECO:0000256" key="2">
    <source>
        <dbReference type="SAM" id="MobiDB-lite"/>
    </source>
</evidence>
<dbReference type="AlphaFoldDB" id="A0A415MTA0"/>
<feature type="region of interest" description="Disordered" evidence="2">
    <location>
        <begin position="279"/>
        <end position="303"/>
    </location>
</feature>
<dbReference type="RefSeq" id="WP_118427655.1">
    <property type="nucleotide sequence ID" value="NZ_QRPD01000019.1"/>
</dbReference>
<evidence type="ECO:0000313" key="3">
    <source>
        <dbReference type="EMBL" id="RHL84345.1"/>
    </source>
</evidence>
<evidence type="ECO:0000256" key="1">
    <source>
        <dbReference type="SAM" id="Coils"/>
    </source>
</evidence>
<feature type="coiled-coil region" evidence="1">
    <location>
        <begin position="158"/>
        <end position="185"/>
    </location>
</feature>
<comment type="caution">
    <text evidence="3">The sequence shown here is derived from an EMBL/GenBank/DDBJ whole genome shotgun (WGS) entry which is preliminary data.</text>
</comment>
<evidence type="ECO:0000313" key="4">
    <source>
        <dbReference type="Proteomes" id="UP000283325"/>
    </source>
</evidence>
<feature type="compositionally biased region" description="Low complexity" evidence="2">
    <location>
        <begin position="279"/>
        <end position="289"/>
    </location>
</feature>
<proteinExistence type="predicted"/>